<dbReference type="AlphaFoldDB" id="A0A5B9VZX3"/>
<dbReference type="EMBL" id="CP042997">
    <property type="protein sequence ID" value="QEH33335.1"/>
    <property type="molecule type" value="Genomic_DNA"/>
</dbReference>
<gene>
    <name evidence="2" type="ORF">OJF2_18360</name>
</gene>
<evidence type="ECO:0000313" key="3">
    <source>
        <dbReference type="Proteomes" id="UP000324233"/>
    </source>
</evidence>
<feature type="region of interest" description="Disordered" evidence="1">
    <location>
        <begin position="270"/>
        <end position="310"/>
    </location>
</feature>
<keyword evidence="3" id="KW-1185">Reference proteome</keyword>
<dbReference type="OrthoDB" id="268821at2"/>
<proteinExistence type="predicted"/>
<evidence type="ECO:0000313" key="2">
    <source>
        <dbReference type="EMBL" id="QEH33335.1"/>
    </source>
</evidence>
<reference evidence="2 3" key="1">
    <citation type="submission" date="2019-08" db="EMBL/GenBank/DDBJ databases">
        <title>Deep-cultivation of Planctomycetes and their phenomic and genomic characterization uncovers novel biology.</title>
        <authorList>
            <person name="Wiegand S."/>
            <person name="Jogler M."/>
            <person name="Boedeker C."/>
            <person name="Pinto D."/>
            <person name="Vollmers J."/>
            <person name="Rivas-Marin E."/>
            <person name="Kohn T."/>
            <person name="Peeters S.H."/>
            <person name="Heuer A."/>
            <person name="Rast P."/>
            <person name="Oberbeckmann S."/>
            <person name="Bunk B."/>
            <person name="Jeske O."/>
            <person name="Meyerdierks A."/>
            <person name="Storesund J.E."/>
            <person name="Kallscheuer N."/>
            <person name="Luecker S."/>
            <person name="Lage O.M."/>
            <person name="Pohl T."/>
            <person name="Merkel B.J."/>
            <person name="Hornburger P."/>
            <person name="Mueller R.-W."/>
            <person name="Bruemmer F."/>
            <person name="Labrenz M."/>
            <person name="Spormann A.M."/>
            <person name="Op den Camp H."/>
            <person name="Overmann J."/>
            <person name="Amann R."/>
            <person name="Jetten M.S.M."/>
            <person name="Mascher T."/>
            <person name="Medema M.H."/>
            <person name="Devos D.P."/>
            <person name="Kaster A.-K."/>
            <person name="Ovreas L."/>
            <person name="Rohde M."/>
            <person name="Galperin M.Y."/>
            <person name="Jogler C."/>
        </authorList>
    </citation>
    <scope>NUCLEOTIDE SEQUENCE [LARGE SCALE GENOMIC DNA]</scope>
    <source>
        <strain evidence="2 3">OJF2</strain>
    </source>
</reference>
<name>A0A5B9VZX3_9BACT</name>
<dbReference type="KEGG" id="agv:OJF2_18360"/>
<organism evidence="2 3">
    <name type="scientific">Aquisphaera giovannonii</name>
    <dbReference type="NCBI Taxonomy" id="406548"/>
    <lineage>
        <taxon>Bacteria</taxon>
        <taxon>Pseudomonadati</taxon>
        <taxon>Planctomycetota</taxon>
        <taxon>Planctomycetia</taxon>
        <taxon>Isosphaerales</taxon>
        <taxon>Isosphaeraceae</taxon>
        <taxon>Aquisphaera</taxon>
    </lineage>
</organism>
<dbReference type="Proteomes" id="UP000324233">
    <property type="component" value="Chromosome"/>
</dbReference>
<evidence type="ECO:0000256" key="1">
    <source>
        <dbReference type="SAM" id="MobiDB-lite"/>
    </source>
</evidence>
<dbReference type="RefSeq" id="WP_148593134.1">
    <property type="nucleotide sequence ID" value="NZ_CP042997.1"/>
</dbReference>
<sequence>MNAIAISMLAALTGLGDGPAAAPQPRPSAAVAPGAAPKAISFEIREIAVASPEWRGKLMPNLNPVGRQEAATAWMVDAAGFKQWLEDCQADTRCNVLQAPRMIVRVGEPARMTNEEAHKYVASLKRVADAAPGKASQIAFQPQVEEVHNGVRVNILSSQVRDGRVFAQVSVEENRLLGIYTTNYKETVAPRPGEDPGVVRASFVDRIMPNHGPQPAAIAATIQVPEVDSRRIDGRWMIPAEGALLVSMGPRPSHEKSLRKGYSERLVAITARPTNEEPEKPSSSFPEGAKDRVRTVIPARNDLPKPSSPR</sequence>
<accession>A0A5B9VZX3</accession>
<protein>
    <submittedName>
        <fullName evidence="2">Uncharacterized protein</fullName>
    </submittedName>
</protein>